<sequence length="120" mass="12665">MTAALVTTVSALALLVAAWTGLTAARDRRVGRAHLVGLAVVEAVLLVLVVVLAADALDGTRPVELVTSLAYLALSPFVLPAAALWSLADRSRYSTLVLTVACLGLAVVAYRMLLLWQVQR</sequence>
<accession>A0ABP8VCB1</accession>
<organism evidence="2 3">
    <name type="scientific">Kineococcus glutinatus</name>
    <dbReference type="NCBI Taxonomy" id="1070872"/>
    <lineage>
        <taxon>Bacteria</taxon>
        <taxon>Bacillati</taxon>
        <taxon>Actinomycetota</taxon>
        <taxon>Actinomycetes</taxon>
        <taxon>Kineosporiales</taxon>
        <taxon>Kineosporiaceae</taxon>
        <taxon>Kineococcus</taxon>
    </lineage>
</organism>
<keyword evidence="3" id="KW-1185">Reference proteome</keyword>
<keyword evidence="1" id="KW-0472">Membrane</keyword>
<keyword evidence="1" id="KW-0812">Transmembrane</keyword>
<protein>
    <recommendedName>
        <fullName evidence="4">Integral membrane protein</fullName>
    </recommendedName>
</protein>
<evidence type="ECO:0000256" key="1">
    <source>
        <dbReference type="SAM" id="Phobius"/>
    </source>
</evidence>
<reference evidence="3" key="1">
    <citation type="journal article" date="2019" name="Int. J. Syst. Evol. Microbiol.">
        <title>The Global Catalogue of Microorganisms (GCM) 10K type strain sequencing project: providing services to taxonomists for standard genome sequencing and annotation.</title>
        <authorList>
            <consortium name="The Broad Institute Genomics Platform"/>
            <consortium name="The Broad Institute Genome Sequencing Center for Infectious Disease"/>
            <person name="Wu L."/>
            <person name="Ma J."/>
        </authorList>
    </citation>
    <scope>NUCLEOTIDE SEQUENCE [LARGE SCALE GENOMIC DNA]</scope>
    <source>
        <strain evidence="3">JCM 18126</strain>
    </source>
</reference>
<proteinExistence type="predicted"/>
<evidence type="ECO:0000313" key="2">
    <source>
        <dbReference type="EMBL" id="GAA4659040.1"/>
    </source>
</evidence>
<feature type="transmembrane region" description="Helical" evidence="1">
    <location>
        <begin position="69"/>
        <end position="87"/>
    </location>
</feature>
<name>A0ABP8VCB1_9ACTN</name>
<dbReference type="RefSeq" id="WP_345713891.1">
    <property type="nucleotide sequence ID" value="NZ_BAABIL010000652.1"/>
</dbReference>
<comment type="caution">
    <text evidence="2">The sequence shown here is derived from an EMBL/GenBank/DDBJ whole genome shotgun (WGS) entry which is preliminary data.</text>
</comment>
<dbReference type="EMBL" id="BAABIL010000652">
    <property type="protein sequence ID" value="GAA4659040.1"/>
    <property type="molecule type" value="Genomic_DNA"/>
</dbReference>
<evidence type="ECO:0008006" key="4">
    <source>
        <dbReference type="Google" id="ProtNLM"/>
    </source>
</evidence>
<feature type="transmembrane region" description="Helical" evidence="1">
    <location>
        <begin position="34"/>
        <end position="57"/>
    </location>
</feature>
<keyword evidence="1" id="KW-1133">Transmembrane helix</keyword>
<dbReference type="Proteomes" id="UP001501195">
    <property type="component" value="Unassembled WGS sequence"/>
</dbReference>
<gene>
    <name evidence="2" type="ORF">GCM10023225_32960</name>
</gene>
<evidence type="ECO:0000313" key="3">
    <source>
        <dbReference type="Proteomes" id="UP001501195"/>
    </source>
</evidence>
<feature type="transmembrane region" description="Helical" evidence="1">
    <location>
        <begin position="93"/>
        <end position="114"/>
    </location>
</feature>